<dbReference type="Pfam" id="PF11954">
    <property type="entry name" value="DUF3471"/>
    <property type="match status" value="1"/>
</dbReference>
<dbReference type="InterPro" id="IPR021860">
    <property type="entry name" value="Peptidase_S12_Pab87-rel_C"/>
</dbReference>
<dbReference type="Pfam" id="PF00144">
    <property type="entry name" value="Beta-lactamase"/>
    <property type="match status" value="1"/>
</dbReference>
<dbReference type="AlphaFoldDB" id="A0A9W8Y8L1"/>
<evidence type="ECO:0000256" key="1">
    <source>
        <dbReference type="ARBA" id="ARBA00038215"/>
    </source>
</evidence>
<dbReference type="InterPro" id="IPR001466">
    <property type="entry name" value="Beta-lactam-related"/>
</dbReference>
<evidence type="ECO:0000313" key="4">
    <source>
        <dbReference type="EMBL" id="KAJ4369989.1"/>
    </source>
</evidence>
<organism evidence="4 5">
    <name type="scientific">Neocucurbitaria cava</name>
    <dbReference type="NCBI Taxonomy" id="798079"/>
    <lineage>
        <taxon>Eukaryota</taxon>
        <taxon>Fungi</taxon>
        <taxon>Dikarya</taxon>
        <taxon>Ascomycota</taxon>
        <taxon>Pezizomycotina</taxon>
        <taxon>Dothideomycetes</taxon>
        <taxon>Pleosporomycetidae</taxon>
        <taxon>Pleosporales</taxon>
        <taxon>Pleosporineae</taxon>
        <taxon>Cucurbitariaceae</taxon>
        <taxon>Neocucurbitaria</taxon>
    </lineage>
</organism>
<feature type="domain" description="Beta-lactamase-related" evidence="2">
    <location>
        <begin position="24"/>
        <end position="384"/>
    </location>
</feature>
<dbReference type="PANTHER" id="PTHR46825">
    <property type="entry name" value="D-ALANYL-D-ALANINE-CARBOXYPEPTIDASE/ENDOPEPTIDASE AMPH"/>
    <property type="match status" value="1"/>
</dbReference>
<dbReference type="SUPFAM" id="SSF56601">
    <property type="entry name" value="beta-lactamase/transpeptidase-like"/>
    <property type="match status" value="1"/>
</dbReference>
<evidence type="ECO:0000313" key="5">
    <source>
        <dbReference type="Proteomes" id="UP001140560"/>
    </source>
</evidence>
<comment type="caution">
    <text evidence="4">The sequence shown here is derived from an EMBL/GenBank/DDBJ whole genome shotgun (WGS) entry which is preliminary data.</text>
</comment>
<comment type="similarity">
    <text evidence="1">Belongs to the peptidase S12 family.</text>
</comment>
<gene>
    <name evidence="4" type="ORF">N0V83_005753</name>
</gene>
<dbReference type="Gene3D" id="3.40.710.10">
    <property type="entry name" value="DD-peptidase/beta-lactamase superfamily"/>
    <property type="match status" value="1"/>
</dbReference>
<dbReference type="InterPro" id="IPR050491">
    <property type="entry name" value="AmpC-like"/>
</dbReference>
<evidence type="ECO:0000259" key="3">
    <source>
        <dbReference type="Pfam" id="PF11954"/>
    </source>
</evidence>
<proteinExistence type="inferred from homology"/>
<protein>
    <recommendedName>
        <fullName evidence="6">Beta-lactamase/transpeptidase-like protein</fullName>
    </recommendedName>
</protein>
<sequence length="542" mass="60472">MDQHRENIKPTESIRCRFENAATEIAELMTTSGAPSLSYAVIHNGRLIHTHHLGYRNIETKLCPDNDTRHNINSMTKAVTAALVVMEVAKGTLAWSSKVKELLPDFASRSPVVEQECTILDLLTHNTGLSECDALWLGSQNNILLDRDELIKTVATLHPQSAFRSKTFVYNNWGYEIVGLVLERVTGKGISQLLQERIFQPLNMSRTSTSWYDEDDNEATAHVVLNDLTAVEIDRPKVGKGTLMAAAGGVKSTLNDLIILYTEMLSAISSALDPNISSSKTSNIFRDCIPTFIAHRVIPGESLREQTYAMGWCRAQLPGQIGRIANNAALNTPPIIGTGASPCLVIYHHGNIPGGATVVNLLPETQSAVIVLSNASAPVDIADYAAQILIERLLDVPKPVDFVALAREHVRKTFKQASDVKVELDRNRQLGTSPKALSSYVGRYWNELRNWCIDISVRNGELNMAFQGLDTETFELRHYHHDTFEWWMSWDDSCRRAREAIGVASFWLIEFEFEDGRASRLLWAMDPAVSESKEPFYFDGEV</sequence>
<evidence type="ECO:0008006" key="6">
    <source>
        <dbReference type="Google" id="ProtNLM"/>
    </source>
</evidence>
<dbReference type="Gene3D" id="2.40.128.600">
    <property type="match status" value="1"/>
</dbReference>
<reference evidence="4" key="1">
    <citation type="submission" date="2022-10" db="EMBL/GenBank/DDBJ databases">
        <title>Tapping the CABI collections for fungal endophytes: first genome assemblies for Collariella, Neodidymelliopsis, Ascochyta clinopodiicola, Didymella pomorum, Didymosphaeria variabile, Neocosmospora piperis and Neocucurbitaria cava.</title>
        <authorList>
            <person name="Hill R."/>
        </authorList>
    </citation>
    <scope>NUCLEOTIDE SEQUENCE</scope>
    <source>
        <strain evidence="4">IMI 356814</strain>
    </source>
</reference>
<feature type="domain" description="Peptidase S12 Pab87-related C-terminal" evidence="3">
    <location>
        <begin position="432"/>
        <end position="533"/>
    </location>
</feature>
<accession>A0A9W8Y8L1</accession>
<name>A0A9W8Y8L1_9PLEO</name>
<keyword evidence="5" id="KW-1185">Reference proteome</keyword>
<dbReference type="OrthoDB" id="5946976at2759"/>
<dbReference type="PANTHER" id="PTHR46825:SF14">
    <property type="entry name" value="BETA-LACTAMASE-RELATED DOMAIN-CONTAINING PROTEIN"/>
    <property type="match status" value="1"/>
</dbReference>
<dbReference type="InterPro" id="IPR012338">
    <property type="entry name" value="Beta-lactam/transpept-like"/>
</dbReference>
<dbReference type="EMBL" id="JAPEUY010000009">
    <property type="protein sequence ID" value="KAJ4369989.1"/>
    <property type="molecule type" value="Genomic_DNA"/>
</dbReference>
<evidence type="ECO:0000259" key="2">
    <source>
        <dbReference type="Pfam" id="PF00144"/>
    </source>
</evidence>
<dbReference type="Proteomes" id="UP001140560">
    <property type="component" value="Unassembled WGS sequence"/>
</dbReference>